<dbReference type="Proteomes" id="UP000594263">
    <property type="component" value="Unplaced"/>
</dbReference>
<dbReference type="OMA" id="GMVPQVW"/>
<keyword evidence="4 10" id="KW-0489">Methyltransferase</keyword>
<dbReference type="Pfam" id="PF04140">
    <property type="entry name" value="ICMT"/>
    <property type="match status" value="1"/>
</dbReference>
<dbReference type="PANTHER" id="PTHR12714:SF9">
    <property type="entry name" value="PROTEIN-S-ISOPRENYLCYSTEINE O-METHYLTRANSFERASE"/>
    <property type="match status" value="1"/>
</dbReference>
<dbReference type="GO" id="GO:0032259">
    <property type="term" value="P:methylation"/>
    <property type="evidence" value="ECO:0007669"/>
    <property type="project" value="UniProtKB-KW"/>
</dbReference>
<proteinExistence type="inferred from homology"/>
<evidence type="ECO:0000256" key="5">
    <source>
        <dbReference type="ARBA" id="ARBA00022679"/>
    </source>
</evidence>
<accession>A0A7N0VES3</accession>
<organism evidence="11 12">
    <name type="scientific">Kalanchoe fedtschenkoi</name>
    <name type="common">Lavender scallops</name>
    <name type="synonym">South American air plant</name>
    <dbReference type="NCBI Taxonomy" id="63787"/>
    <lineage>
        <taxon>Eukaryota</taxon>
        <taxon>Viridiplantae</taxon>
        <taxon>Streptophyta</taxon>
        <taxon>Embryophyta</taxon>
        <taxon>Tracheophyta</taxon>
        <taxon>Spermatophyta</taxon>
        <taxon>Magnoliopsida</taxon>
        <taxon>eudicotyledons</taxon>
        <taxon>Gunneridae</taxon>
        <taxon>Pentapetalae</taxon>
        <taxon>Saxifragales</taxon>
        <taxon>Crassulaceae</taxon>
        <taxon>Kalanchoe</taxon>
    </lineage>
</organism>
<feature type="transmembrane region" description="Helical" evidence="10">
    <location>
        <begin position="69"/>
        <end position="93"/>
    </location>
</feature>
<evidence type="ECO:0000256" key="2">
    <source>
        <dbReference type="ARBA" id="ARBA00009140"/>
    </source>
</evidence>
<keyword evidence="8 10" id="KW-1133">Transmembrane helix</keyword>
<sequence>MLFFQRFSRYLESELRKDAWVLQLLSDMFGYMAKRQLFQMFCAIIFFHGSEFILAVVHHGRSNVTLESLLISKHYVLAMLFSLAEYVIELYFFPGLKSYWWISNSGLVMVVIGEILRKLAIVTAGKAFTHLIKRRREQHHNLVTHGVYKFVRHPGYTGFLVWSVGTQVMLCNPISTAVFLVVVWQFFATRIPYEEYYLRSFFGSQYDEYAERVPSGIPFVK</sequence>
<dbReference type="Gramene" id="Kaladp0735s0002.1.v1.1">
    <property type="protein sequence ID" value="Kaladp0735s0002.1.v1.1"/>
    <property type="gene ID" value="Kaladp0735s0002.v1.1"/>
</dbReference>
<comment type="cofactor">
    <cofactor evidence="10">
        <name>Zn(2+)</name>
        <dbReference type="ChEBI" id="CHEBI:29105"/>
    </cofactor>
    <text evidence="10">Divalent metal cations. Probably Zn(2+).</text>
</comment>
<dbReference type="GO" id="GO:0004671">
    <property type="term" value="F:protein C-terminal S-isoprenylcysteine carboxyl O-methyltransferase activity"/>
    <property type="evidence" value="ECO:0007669"/>
    <property type="project" value="UniProtKB-EC"/>
</dbReference>
<evidence type="ECO:0000256" key="10">
    <source>
        <dbReference type="RuleBase" id="RU362022"/>
    </source>
</evidence>
<dbReference type="Gene3D" id="1.20.120.1630">
    <property type="match status" value="1"/>
</dbReference>
<keyword evidence="7 10" id="KW-0812">Transmembrane</keyword>
<feature type="transmembrane region" description="Helical" evidence="10">
    <location>
        <begin position="37"/>
        <end position="57"/>
    </location>
</feature>
<dbReference type="AlphaFoldDB" id="A0A7N0VES3"/>
<evidence type="ECO:0000256" key="8">
    <source>
        <dbReference type="ARBA" id="ARBA00022989"/>
    </source>
</evidence>
<keyword evidence="10" id="KW-0256">Endoplasmic reticulum</keyword>
<dbReference type="EnsemblPlants" id="Kaladp0735s0002.1.v1.1">
    <property type="protein sequence ID" value="Kaladp0735s0002.1.v1.1"/>
    <property type="gene ID" value="Kaladp0735s0002.v1.1"/>
</dbReference>
<evidence type="ECO:0000256" key="1">
    <source>
        <dbReference type="ARBA" id="ARBA00004141"/>
    </source>
</evidence>
<keyword evidence="12" id="KW-1185">Reference proteome</keyword>
<dbReference type="PROSITE" id="PS51564">
    <property type="entry name" value="SAM_ICMT"/>
    <property type="match status" value="1"/>
</dbReference>
<feature type="transmembrane region" description="Helical" evidence="10">
    <location>
        <begin position="159"/>
        <end position="187"/>
    </location>
</feature>
<evidence type="ECO:0000256" key="3">
    <source>
        <dbReference type="ARBA" id="ARBA00012151"/>
    </source>
</evidence>
<keyword evidence="6 10" id="KW-0949">S-adenosyl-L-methionine</keyword>
<dbReference type="EC" id="2.1.1.100" evidence="3 10"/>
<protein>
    <recommendedName>
        <fullName evidence="3 10">Protein-S-isoprenylcysteine O-methyltransferase</fullName>
        <ecNumber evidence="3 10">2.1.1.100</ecNumber>
    </recommendedName>
</protein>
<dbReference type="InterPro" id="IPR007269">
    <property type="entry name" value="ICMT_MeTrfase"/>
</dbReference>
<keyword evidence="9 10" id="KW-0472">Membrane</keyword>
<evidence type="ECO:0000313" key="11">
    <source>
        <dbReference type="EnsemblPlants" id="Kaladp0735s0002.1.v1.1"/>
    </source>
</evidence>
<dbReference type="InterPro" id="IPR025770">
    <property type="entry name" value="PPMT_MeTrfase"/>
</dbReference>
<comment type="similarity">
    <text evidence="2 10">Belongs to the class VI-like SAM-binding methyltransferase superfamily. Isoprenylcysteine carboxyl methyltransferase family.</text>
</comment>
<evidence type="ECO:0000256" key="9">
    <source>
        <dbReference type="ARBA" id="ARBA00023136"/>
    </source>
</evidence>
<evidence type="ECO:0000256" key="7">
    <source>
        <dbReference type="ARBA" id="ARBA00022692"/>
    </source>
</evidence>
<evidence type="ECO:0000256" key="6">
    <source>
        <dbReference type="ARBA" id="ARBA00022691"/>
    </source>
</evidence>
<comment type="catalytic activity">
    <reaction evidence="10">
        <text>[protein]-C-terminal S-[(2E,6E)-farnesyl]-L-cysteine + S-adenosyl-L-methionine = [protein]-C-terminal S-[(2E,6E)-farnesyl]-L-cysteine methyl ester + S-adenosyl-L-homocysteine</text>
        <dbReference type="Rhea" id="RHEA:21672"/>
        <dbReference type="Rhea" id="RHEA-COMP:12125"/>
        <dbReference type="Rhea" id="RHEA-COMP:12126"/>
        <dbReference type="ChEBI" id="CHEBI:57856"/>
        <dbReference type="ChEBI" id="CHEBI:59789"/>
        <dbReference type="ChEBI" id="CHEBI:90510"/>
        <dbReference type="ChEBI" id="CHEBI:90511"/>
        <dbReference type="EC" id="2.1.1.100"/>
    </reaction>
</comment>
<evidence type="ECO:0000313" key="12">
    <source>
        <dbReference type="Proteomes" id="UP000594263"/>
    </source>
</evidence>
<feature type="transmembrane region" description="Helical" evidence="10">
    <location>
        <begin position="99"/>
        <end position="116"/>
    </location>
</feature>
<name>A0A7N0VES3_KALFE</name>
<dbReference type="GO" id="GO:0005789">
    <property type="term" value="C:endoplasmic reticulum membrane"/>
    <property type="evidence" value="ECO:0007669"/>
    <property type="project" value="UniProtKB-SubCell"/>
</dbReference>
<dbReference type="PANTHER" id="PTHR12714">
    <property type="entry name" value="PROTEIN-S ISOPRENYLCYSTEINE O-METHYLTRANSFERASE"/>
    <property type="match status" value="1"/>
</dbReference>
<reference evidence="11" key="1">
    <citation type="submission" date="2021-01" db="UniProtKB">
        <authorList>
            <consortium name="EnsemblPlants"/>
        </authorList>
    </citation>
    <scope>IDENTIFICATION</scope>
</reference>
<keyword evidence="5" id="KW-0808">Transferase</keyword>
<comment type="subcellular location">
    <subcellularLocation>
        <location evidence="10">Endoplasmic reticulum membrane</location>
        <topology evidence="10">Multi-pass membrane protein</topology>
    </subcellularLocation>
    <subcellularLocation>
        <location evidence="1">Membrane</location>
        <topology evidence="1">Multi-pass membrane protein</topology>
    </subcellularLocation>
</comment>
<evidence type="ECO:0000256" key="4">
    <source>
        <dbReference type="ARBA" id="ARBA00022603"/>
    </source>
</evidence>